<name>A0A1V9XYP6_9ACAR</name>
<protein>
    <submittedName>
        <fullName evidence="1">Uncharacterized protein</fullName>
    </submittedName>
</protein>
<accession>A0A1V9XYP6</accession>
<dbReference type="EMBL" id="MNPL01002045">
    <property type="protein sequence ID" value="OQR78589.1"/>
    <property type="molecule type" value="Genomic_DNA"/>
</dbReference>
<dbReference type="OrthoDB" id="6338233at2759"/>
<reference evidence="1 2" key="1">
    <citation type="journal article" date="2017" name="Gigascience">
        <title>Draft genome of the honey bee ectoparasitic mite, Tropilaelaps mercedesae, is shaped by the parasitic life history.</title>
        <authorList>
            <person name="Dong X."/>
            <person name="Armstrong S.D."/>
            <person name="Xia D."/>
            <person name="Makepeace B.L."/>
            <person name="Darby A.C."/>
            <person name="Kadowaki T."/>
        </authorList>
    </citation>
    <scope>NUCLEOTIDE SEQUENCE [LARGE SCALE GENOMIC DNA]</scope>
    <source>
        <strain evidence="1">Wuxi-XJTLU</strain>
    </source>
</reference>
<evidence type="ECO:0000313" key="2">
    <source>
        <dbReference type="Proteomes" id="UP000192247"/>
    </source>
</evidence>
<keyword evidence="2" id="KW-1185">Reference proteome</keyword>
<gene>
    <name evidence="1" type="ORF">BIW11_02704</name>
</gene>
<dbReference type="InParanoid" id="A0A1V9XYP6"/>
<dbReference type="AlphaFoldDB" id="A0A1V9XYP6"/>
<comment type="caution">
    <text evidence="1">The sequence shown here is derived from an EMBL/GenBank/DDBJ whole genome shotgun (WGS) entry which is preliminary data.</text>
</comment>
<proteinExistence type="predicted"/>
<dbReference type="Proteomes" id="UP000192247">
    <property type="component" value="Unassembled WGS sequence"/>
</dbReference>
<organism evidence="1 2">
    <name type="scientific">Tropilaelaps mercedesae</name>
    <dbReference type="NCBI Taxonomy" id="418985"/>
    <lineage>
        <taxon>Eukaryota</taxon>
        <taxon>Metazoa</taxon>
        <taxon>Ecdysozoa</taxon>
        <taxon>Arthropoda</taxon>
        <taxon>Chelicerata</taxon>
        <taxon>Arachnida</taxon>
        <taxon>Acari</taxon>
        <taxon>Parasitiformes</taxon>
        <taxon>Mesostigmata</taxon>
        <taxon>Gamasina</taxon>
        <taxon>Dermanyssoidea</taxon>
        <taxon>Laelapidae</taxon>
        <taxon>Tropilaelaps</taxon>
    </lineage>
</organism>
<sequence>MSSSDKHERPTPKDFETLLASASDATAYALPSDASDIVDGSAVPGGGGISAVHIDLRRLSDMLECIPLPERLGISGDLLLPEQMAEFERVARQRLKAFDERVKSIATSEIRLDRTSANDAEKDFTKELQLVTVRIVQGLFDWRQTRIFSYLGL</sequence>
<evidence type="ECO:0000313" key="1">
    <source>
        <dbReference type="EMBL" id="OQR78589.1"/>
    </source>
</evidence>